<evidence type="ECO:0000256" key="1">
    <source>
        <dbReference type="SAM" id="Phobius"/>
    </source>
</evidence>
<feature type="transmembrane region" description="Helical" evidence="1">
    <location>
        <begin position="61"/>
        <end position="80"/>
    </location>
</feature>
<keyword evidence="1" id="KW-1133">Transmembrane helix</keyword>
<accession>A0A1F4ZAV0</accession>
<keyword evidence="1" id="KW-0812">Transmembrane</keyword>
<dbReference type="PANTHER" id="PTHR10790:SF51">
    <property type="entry name" value="TETRATRICOPEPTIDE REPEAT PROTEIN"/>
    <property type="match status" value="1"/>
</dbReference>
<feature type="transmembrane region" description="Helical" evidence="1">
    <location>
        <begin position="522"/>
        <end position="541"/>
    </location>
</feature>
<keyword evidence="1" id="KW-0472">Membrane</keyword>
<feature type="transmembrane region" description="Helical" evidence="1">
    <location>
        <begin position="326"/>
        <end position="348"/>
    </location>
</feature>
<feature type="transmembrane region" description="Helical" evidence="1">
    <location>
        <begin position="460"/>
        <end position="480"/>
    </location>
</feature>
<dbReference type="InterPro" id="IPR018746">
    <property type="entry name" value="DUF2298"/>
</dbReference>
<feature type="transmembrane region" description="Helical" evidence="1">
    <location>
        <begin position="205"/>
        <end position="225"/>
    </location>
</feature>
<gene>
    <name evidence="2" type="ORF">A2989_00790</name>
</gene>
<dbReference type="EMBL" id="MEXN01000007">
    <property type="protein sequence ID" value="OGD03352.1"/>
    <property type="molecule type" value="Genomic_DNA"/>
</dbReference>
<feature type="transmembrane region" description="Helical" evidence="1">
    <location>
        <begin position="175"/>
        <end position="193"/>
    </location>
</feature>
<name>A0A1F4ZAV0_9BACT</name>
<comment type="caution">
    <text evidence="2">The sequence shown here is derived from an EMBL/GenBank/DDBJ whole genome shotgun (WGS) entry which is preliminary data.</text>
</comment>
<dbReference type="PANTHER" id="PTHR10790">
    <property type="entry name" value="TPR-DOMAIN CONTAINING PROTEIN"/>
    <property type="match status" value="1"/>
</dbReference>
<organism evidence="2 3">
    <name type="scientific">Candidatus Amesbacteria bacterium RIFCSPLOWO2_01_FULL_48_25</name>
    <dbReference type="NCBI Taxonomy" id="1797259"/>
    <lineage>
        <taxon>Bacteria</taxon>
        <taxon>Candidatus Amesiibacteriota</taxon>
    </lineage>
</organism>
<proteinExistence type="predicted"/>
<protein>
    <recommendedName>
        <fullName evidence="4">YYY membrane protein</fullName>
    </recommendedName>
</protein>
<feature type="transmembrane region" description="Helical" evidence="1">
    <location>
        <begin position="288"/>
        <end position="306"/>
    </location>
</feature>
<reference evidence="2 3" key="1">
    <citation type="journal article" date="2016" name="Nat. Commun.">
        <title>Thousands of microbial genomes shed light on interconnected biogeochemical processes in an aquifer system.</title>
        <authorList>
            <person name="Anantharaman K."/>
            <person name="Brown C.T."/>
            <person name="Hug L.A."/>
            <person name="Sharon I."/>
            <person name="Castelle C.J."/>
            <person name="Probst A.J."/>
            <person name="Thomas B.C."/>
            <person name="Singh A."/>
            <person name="Wilkins M.J."/>
            <person name="Karaoz U."/>
            <person name="Brodie E.L."/>
            <person name="Williams K.H."/>
            <person name="Hubbard S.S."/>
            <person name="Banfield J.F."/>
        </authorList>
    </citation>
    <scope>NUCLEOTIDE SEQUENCE [LARGE SCALE GENOMIC DNA]</scope>
</reference>
<dbReference type="AlphaFoldDB" id="A0A1F4ZAV0"/>
<feature type="transmembrane region" description="Helical" evidence="1">
    <location>
        <begin position="369"/>
        <end position="389"/>
    </location>
</feature>
<feature type="transmembrane region" description="Helical" evidence="1">
    <location>
        <begin position="428"/>
        <end position="448"/>
    </location>
</feature>
<evidence type="ECO:0008006" key="4">
    <source>
        <dbReference type="Google" id="ProtNLM"/>
    </source>
</evidence>
<dbReference type="STRING" id="1797259.A2989_00790"/>
<feature type="transmembrane region" description="Helical" evidence="1">
    <location>
        <begin position="500"/>
        <end position="517"/>
    </location>
</feature>
<dbReference type="Proteomes" id="UP000177080">
    <property type="component" value="Unassembled WGS sequence"/>
</dbReference>
<evidence type="ECO:0000313" key="3">
    <source>
        <dbReference type="Proteomes" id="UP000177080"/>
    </source>
</evidence>
<sequence length="696" mass="79501">MAQDLATILWWWVTLLLVGIAGWPWSKKIFRGWPDRGYLMAKALGLAIVTYVIWIGGTIGVFPFIQASTWLVVLGVWYLGRRVSRGEKGISWKMIFWEEGVFLAALILWSWVKAHEPTINGLEKFMDYGFTRSILQGKYFPPLDMWFAGKPINYYYFGHLMMAALTRLSGMSLGYTFNLMLATIFAMCLTQSYAIGRQLLNKLPIAWAIGGALLIAYLVTLAGNLHTIYAFTSGYAGREDNPPPFWDLEFTSEVGKNYWYPNATRFIPWTIHEFPSYSFVVSDVHGHVLSIPLALLAIALLVNMFGRLREEINWKEYGLYGWISGLMFMTNALDGIIYAGLFAVLLIARNLQFSISNSQLISKFLNFQFFKPLIVVGMVFAVTISPFVARFEPFVSGVAVNCPPEQLANSKIGPIIFEGAEKCQKSPLWMMLVLWGFFVYCGWWYIAGAREKELSVESKLLGAFLVFSLLLITFPEFFYFKDIYPLHFRSNTMFKLGYQAFMLSGIASGYAITYELWRKKRVVWLTGAVILALLVMIYPKFAVNSYFGNLKTYQSIWGLGWLSSRYPDDAQAIEWLEKTLPVGEQPVVLEANGDSYTDFNRISAFSGLPTVAGWTVHEWLWRGGYEPIALRAEEVKRVYESIDIEETKLLLNKYDVRYIVVGSMERQKYPQLDEEKIKKLGSTVFTTNTLVIYQVI</sequence>
<dbReference type="Pfam" id="PF10060">
    <property type="entry name" value="DUF2298"/>
    <property type="match status" value="2"/>
</dbReference>
<feature type="transmembrane region" description="Helical" evidence="1">
    <location>
        <begin position="6"/>
        <end position="25"/>
    </location>
</feature>
<evidence type="ECO:0000313" key="2">
    <source>
        <dbReference type="EMBL" id="OGD03352.1"/>
    </source>
</evidence>